<comment type="caution">
    <text evidence="1">The sequence shown here is derived from an EMBL/GenBank/DDBJ whole genome shotgun (WGS) entry which is preliminary data.</text>
</comment>
<protein>
    <submittedName>
        <fullName evidence="1">Uncharacterized protein</fullName>
    </submittedName>
</protein>
<organism evidence="1 2">
    <name type="scientific">Paramecium octaurelia</name>
    <dbReference type="NCBI Taxonomy" id="43137"/>
    <lineage>
        <taxon>Eukaryota</taxon>
        <taxon>Sar</taxon>
        <taxon>Alveolata</taxon>
        <taxon>Ciliophora</taxon>
        <taxon>Intramacronucleata</taxon>
        <taxon>Oligohymenophorea</taxon>
        <taxon>Peniculida</taxon>
        <taxon>Parameciidae</taxon>
        <taxon>Paramecium</taxon>
    </lineage>
</organism>
<gene>
    <name evidence="1" type="ORF">POCTA_138.1.T0950157</name>
</gene>
<evidence type="ECO:0000313" key="1">
    <source>
        <dbReference type="EMBL" id="CAD8189634.1"/>
    </source>
</evidence>
<reference evidence="1" key="1">
    <citation type="submission" date="2021-01" db="EMBL/GenBank/DDBJ databases">
        <authorList>
            <consortium name="Genoscope - CEA"/>
            <person name="William W."/>
        </authorList>
    </citation>
    <scope>NUCLEOTIDE SEQUENCE</scope>
</reference>
<dbReference type="AlphaFoldDB" id="A0A8S1WHC1"/>
<keyword evidence="2" id="KW-1185">Reference proteome</keyword>
<name>A0A8S1WHC1_PAROT</name>
<proteinExistence type="predicted"/>
<dbReference type="Proteomes" id="UP000683925">
    <property type="component" value="Unassembled WGS sequence"/>
</dbReference>
<evidence type="ECO:0000313" key="2">
    <source>
        <dbReference type="Proteomes" id="UP000683925"/>
    </source>
</evidence>
<sequence>MTYHLISNLKIELQAKLGNRLMDYQLRRVNLNNIKALVLKIKKMTHRAIKTLIEFHFIDLIYLQREEDINELLNIIIFNTLYCFIIQQ</sequence>
<dbReference type="EMBL" id="CAJJDP010000094">
    <property type="protein sequence ID" value="CAD8189634.1"/>
    <property type="molecule type" value="Genomic_DNA"/>
</dbReference>
<accession>A0A8S1WHC1</accession>